<evidence type="ECO:0000313" key="1">
    <source>
        <dbReference type="EMBL" id="EMG10510.1"/>
    </source>
</evidence>
<accession>M3HCT8</accession>
<gene>
    <name evidence="1" type="ORF">LEP1GSC151_3135</name>
</gene>
<name>M3HCT8_LEPIR</name>
<dbReference type="AlphaFoldDB" id="M3HCT8"/>
<dbReference type="Proteomes" id="UP000011776">
    <property type="component" value="Unassembled WGS sequence"/>
</dbReference>
<sequence>MEDPKITELKLTKDRIFAEFPDKFLKIVFIGKNGKILKEDQLEFRSSYQFQNEDEYVIVKVTFSSGYIYSNPFYRTSSSDTK</sequence>
<comment type="caution">
    <text evidence="1">The sequence shown here is derived from an EMBL/GenBank/DDBJ whole genome shotgun (WGS) entry which is preliminary data.</text>
</comment>
<proteinExistence type="predicted"/>
<dbReference type="BioCyc" id="LINT1001599:G11K9-5474-MONOMER"/>
<reference evidence="1 2" key="1">
    <citation type="submission" date="2013-02" db="EMBL/GenBank/DDBJ databases">
        <authorList>
            <person name="Harkins D.M."/>
            <person name="Durkin A.S."/>
            <person name="Brinkac L.M."/>
            <person name="Haft D.H."/>
            <person name="Selengut J.D."/>
            <person name="Sanka R."/>
            <person name="DePew J."/>
            <person name="Purushe J."/>
            <person name="Tulsiani S.M."/>
            <person name="Graham G.C."/>
            <person name="Burns M.-A."/>
            <person name="Dohnt M.F."/>
            <person name="Smythe L.D."/>
            <person name="McKay D.B."/>
            <person name="Craig S.B."/>
            <person name="Vinetz J.M."/>
            <person name="Sutton G.G."/>
            <person name="Nierman W.C."/>
            <person name="Fouts D.E."/>
        </authorList>
    </citation>
    <scope>NUCLEOTIDE SEQUENCE [LARGE SCALE GENOMIC DNA]</scope>
    <source>
        <strain evidence="1 2">LT2186</strain>
    </source>
</reference>
<evidence type="ECO:0000313" key="2">
    <source>
        <dbReference type="Proteomes" id="UP000011776"/>
    </source>
</evidence>
<organism evidence="1 2">
    <name type="scientific">Leptospira interrogans serovar Grippotyphosa str. LT2186</name>
    <dbReference type="NCBI Taxonomy" id="1001599"/>
    <lineage>
        <taxon>Bacteria</taxon>
        <taxon>Pseudomonadati</taxon>
        <taxon>Spirochaetota</taxon>
        <taxon>Spirochaetia</taxon>
        <taxon>Leptospirales</taxon>
        <taxon>Leptospiraceae</taxon>
        <taxon>Leptospira</taxon>
    </lineage>
</organism>
<dbReference type="EMBL" id="AFME02000244">
    <property type="protein sequence ID" value="EMG10510.1"/>
    <property type="molecule type" value="Genomic_DNA"/>
</dbReference>
<protein>
    <submittedName>
        <fullName evidence="1">Uncharacterized protein</fullName>
    </submittedName>
</protein>